<dbReference type="Pfam" id="PF07727">
    <property type="entry name" value="RVT_2"/>
    <property type="match status" value="1"/>
</dbReference>
<evidence type="ECO:0000313" key="5">
    <source>
        <dbReference type="Proteomes" id="UP001295794"/>
    </source>
</evidence>
<dbReference type="SUPFAM" id="SSF53098">
    <property type="entry name" value="Ribonuclease H-like"/>
    <property type="match status" value="1"/>
</dbReference>
<protein>
    <recommendedName>
        <fullName evidence="3">Integrase catalytic domain-containing protein</fullName>
    </recommendedName>
</protein>
<name>A0AAD2HU14_9AGAR</name>
<dbReference type="EMBL" id="CAVNYO010000440">
    <property type="protein sequence ID" value="CAK5280773.1"/>
    <property type="molecule type" value="Genomic_DNA"/>
</dbReference>
<dbReference type="AlphaFoldDB" id="A0AAD2HU14"/>
<dbReference type="Pfam" id="PF13976">
    <property type="entry name" value="gag_pre-integrs"/>
    <property type="match status" value="1"/>
</dbReference>
<dbReference type="Gene3D" id="3.30.420.10">
    <property type="entry name" value="Ribonuclease H-like superfamily/Ribonuclease H"/>
    <property type="match status" value="1"/>
</dbReference>
<dbReference type="GO" id="GO:0005634">
    <property type="term" value="C:nucleus"/>
    <property type="evidence" value="ECO:0007669"/>
    <property type="project" value="UniProtKB-ARBA"/>
</dbReference>
<evidence type="ECO:0000256" key="2">
    <source>
        <dbReference type="SAM" id="MobiDB-lite"/>
    </source>
</evidence>
<dbReference type="Pfam" id="PF25597">
    <property type="entry name" value="SH3_retrovirus"/>
    <property type="match status" value="1"/>
</dbReference>
<dbReference type="InterPro" id="IPR012337">
    <property type="entry name" value="RNaseH-like_sf"/>
</dbReference>
<feature type="domain" description="Integrase catalytic" evidence="3">
    <location>
        <begin position="98"/>
        <end position="262"/>
    </location>
</feature>
<organism evidence="4 5">
    <name type="scientific">Mycena citricolor</name>
    <dbReference type="NCBI Taxonomy" id="2018698"/>
    <lineage>
        <taxon>Eukaryota</taxon>
        <taxon>Fungi</taxon>
        <taxon>Dikarya</taxon>
        <taxon>Basidiomycota</taxon>
        <taxon>Agaricomycotina</taxon>
        <taxon>Agaricomycetes</taxon>
        <taxon>Agaricomycetidae</taxon>
        <taxon>Agaricales</taxon>
        <taxon>Marasmiineae</taxon>
        <taxon>Mycenaceae</taxon>
        <taxon>Mycena</taxon>
    </lineage>
</organism>
<reference evidence="4" key="1">
    <citation type="submission" date="2023-11" db="EMBL/GenBank/DDBJ databases">
        <authorList>
            <person name="De Vega J J."/>
            <person name="De Vega J J."/>
        </authorList>
    </citation>
    <scope>NUCLEOTIDE SEQUENCE</scope>
</reference>
<gene>
    <name evidence="4" type="ORF">MYCIT1_LOCUS31392</name>
</gene>
<feature type="region of interest" description="Disordered" evidence="2">
    <location>
        <begin position="341"/>
        <end position="412"/>
    </location>
</feature>
<proteinExistence type="predicted"/>
<evidence type="ECO:0000256" key="1">
    <source>
        <dbReference type="ARBA" id="ARBA00022884"/>
    </source>
</evidence>
<keyword evidence="5" id="KW-1185">Reference proteome</keyword>
<dbReference type="InterPro" id="IPR013103">
    <property type="entry name" value="RVT_2"/>
</dbReference>
<sequence>MDGVLATNQGDHRLYRVNVTDEQPRPTVAIAGRDRNQPTTLENWHRRLGHSDVKVIQRMEAKNLVNGLNVVNGVLTGMCQDCILGKQDRMPFNDEVLHETEPLERVHLDLWGKSRTPSFGGAIYLFLISDGGTGMKFPVFIKETVLEAFSTWLVSAEVQTERKLKVVRVDLGSEFDNDLFMTFCRERGVTVERVPKASSSAHGHAERGNRTVIAGARTQLIESSLDPRFWAESTAAHCYVRSFIPSARHPDSVPWIRWFQKRDADGNLVKPNVSHLRVWGSICWVKDLDDIEGKLGRQGWEGRMVGYMGRRGYRIYDPKRLKVFEVRNVIFEEGDAHRTRGATGWTNGEDILSSKETPQVHEQVRDATLETTSKPSIRGQTSGEAAERAEPEIATRPTQMEVPELPRRSGRIPKPSRAVLESQMSGRIKEEARIAGEDWARDAVRPSANWVNIGDVYEEEDVYALAGVTKGTLPRSGNEAMKDPLWREPMAAEMRQMDEKRVWSLVDLPEGERAIDGMWVFDRKLDGEGNEIKRKARYVARGDQMIEGRDFGTKWAMVARMESVRMVFAVAAVNRLHVQQWDFSGAYLNGTMDRPVFMKQPRGFEKKGEEDKVCLLLRPIYGLVQAGHIWYKTLAAGYKQLNFHENAADPCVRTRKIGDSYTVTSTHTDDVIGASSTDVESKRVVEEFARIWDLKEVDVNLLLGLTVEKLPDGSISVCQRQYFDKVLDHFGFSDLPPLSTPLPPGYQVRASTSPLSPADAEFMANKPFRQILGSIVWGSSGTRPDLAYACCALGHVQANPNPEHWSLLIGVLRYIRGTMDYGIKYSPNAVGDGSGLKPMGYVDSDWAGCVDTRRSTAGYIFFMGGAPVAWSSKRQAVVALSSTEAEYISLARASQQAIWMKNWMAEVSLPQELPLKILGDNLGSISLTETTKGHGLAKHIDIRYHYIRDRVSEGEINVASVPGKSNVADIMTKALGKADHERICHALGLDWRRSDRQGEC</sequence>
<keyword evidence="1" id="KW-0694">RNA-binding</keyword>
<dbReference type="InterPro" id="IPR057670">
    <property type="entry name" value="SH3_retrovirus"/>
</dbReference>
<dbReference type="PROSITE" id="PS50994">
    <property type="entry name" value="INTEGRASE"/>
    <property type="match status" value="1"/>
</dbReference>
<evidence type="ECO:0000259" key="3">
    <source>
        <dbReference type="PROSITE" id="PS50994"/>
    </source>
</evidence>
<dbReference type="PANTHER" id="PTHR11439:SF483">
    <property type="entry name" value="PEPTIDE SYNTHASE GLIP-LIKE, PUTATIVE (AFU_ORTHOLOGUE AFUA_3G12920)-RELATED"/>
    <property type="match status" value="1"/>
</dbReference>
<dbReference type="GO" id="GO:0003723">
    <property type="term" value="F:RNA binding"/>
    <property type="evidence" value="ECO:0007669"/>
    <property type="project" value="UniProtKB-KW"/>
</dbReference>
<evidence type="ECO:0000313" key="4">
    <source>
        <dbReference type="EMBL" id="CAK5280773.1"/>
    </source>
</evidence>
<feature type="compositionally biased region" description="Basic and acidic residues" evidence="2">
    <location>
        <begin position="358"/>
        <end position="368"/>
    </location>
</feature>
<dbReference type="PANTHER" id="PTHR11439">
    <property type="entry name" value="GAG-POL-RELATED RETROTRANSPOSON"/>
    <property type="match status" value="1"/>
</dbReference>
<dbReference type="CDD" id="cd09272">
    <property type="entry name" value="RNase_HI_RT_Ty1"/>
    <property type="match status" value="1"/>
</dbReference>
<accession>A0AAD2HU14</accession>
<dbReference type="InterPro" id="IPR036397">
    <property type="entry name" value="RNaseH_sf"/>
</dbReference>
<dbReference type="GO" id="GO:0015074">
    <property type="term" value="P:DNA integration"/>
    <property type="evidence" value="ECO:0007669"/>
    <property type="project" value="InterPro"/>
</dbReference>
<dbReference type="InterPro" id="IPR025724">
    <property type="entry name" value="GAG-pre-integrase_dom"/>
</dbReference>
<dbReference type="Proteomes" id="UP001295794">
    <property type="component" value="Unassembled WGS sequence"/>
</dbReference>
<comment type="caution">
    <text evidence="4">The sequence shown here is derived from an EMBL/GenBank/DDBJ whole genome shotgun (WGS) entry which is preliminary data.</text>
</comment>
<feature type="compositionally biased region" description="Polar residues" evidence="2">
    <location>
        <begin position="369"/>
        <end position="383"/>
    </location>
</feature>
<dbReference type="InterPro" id="IPR001584">
    <property type="entry name" value="Integrase_cat-core"/>
</dbReference>